<comment type="caution">
    <text evidence="5">The sequence shown here is derived from an EMBL/GenBank/DDBJ whole genome shotgun (WGS) entry which is preliminary data.</text>
</comment>
<dbReference type="Pfam" id="PF07687">
    <property type="entry name" value="M20_dimer"/>
    <property type="match status" value="1"/>
</dbReference>
<dbReference type="PIRSF" id="PIRSF037238">
    <property type="entry name" value="Carboxypeptidase_G2"/>
    <property type="match status" value="1"/>
</dbReference>
<dbReference type="InterPro" id="IPR002933">
    <property type="entry name" value="Peptidase_M20"/>
</dbReference>
<dbReference type="CDD" id="cd03885">
    <property type="entry name" value="M20_CPDG2"/>
    <property type="match status" value="1"/>
</dbReference>
<feature type="domain" description="Peptidase M20 dimerisation" evidence="4">
    <location>
        <begin position="179"/>
        <end position="272"/>
    </location>
</feature>
<keyword evidence="5" id="KW-0645">Protease</keyword>
<proteinExistence type="predicted"/>
<dbReference type="EMBL" id="JALBUF010000005">
    <property type="protein sequence ID" value="MCI0183538.1"/>
    <property type="molecule type" value="Genomic_DNA"/>
</dbReference>
<dbReference type="GO" id="GO:0004180">
    <property type="term" value="F:carboxypeptidase activity"/>
    <property type="evidence" value="ECO:0007669"/>
    <property type="project" value="UniProtKB-KW"/>
</dbReference>
<dbReference type="AlphaFoldDB" id="A0A9X1VBF9"/>
<reference evidence="5" key="1">
    <citation type="submission" date="2022-03" db="EMBL/GenBank/DDBJ databases">
        <title>Draft Genome Sequence of Firmicute Strain S0AB, a Heterotrophic Iron/Sulfur-Oxidizing Extreme Acidophile.</title>
        <authorList>
            <person name="Vergara E."/>
            <person name="Pakostova E."/>
            <person name="Johnson D.B."/>
            <person name="Holmes D.S."/>
        </authorList>
    </citation>
    <scope>NUCLEOTIDE SEQUENCE</scope>
    <source>
        <strain evidence="5">S0AB</strain>
    </source>
</reference>
<evidence type="ECO:0000313" key="6">
    <source>
        <dbReference type="Proteomes" id="UP001139263"/>
    </source>
</evidence>
<dbReference type="GO" id="GO:0046872">
    <property type="term" value="F:metal ion binding"/>
    <property type="evidence" value="ECO:0007669"/>
    <property type="project" value="UniProtKB-KW"/>
</dbReference>
<dbReference type="Proteomes" id="UP001139263">
    <property type="component" value="Unassembled WGS sequence"/>
</dbReference>
<keyword evidence="5" id="KW-0121">Carboxypeptidase</keyword>
<dbReference type="Gene3D" id="3.30.70.360">
    <property type="match status" value="1"/>
</dbReference>
<evidence type="ECO:0000256" key="2">
    <source>
        <dbReference type="ARBA" id="ARBA00022801"/>
    </source>
</evidence>
<evidence type="ECO:0000256" key="1">
    <source>
        <dbReference type="ARBA" id="ARBA00022723"/>
    </source>
</evidence>
<dbReference type="SUPFAM" id="SSF55031">
    <property type="entry name" value="Bacterial exopeptidase dimerisation domain"/>
    <property type="match status" value="1"/>
</dbReference>
<keyword evidence="1" id="KW-0479">Metal-binding</keyword>
<dbReference type="Pfam" id="PF01546">
    <property type="entry name" value="Peptidase_M20"/>
    <property type="match status" value="1"/>
</dbReference>
<dbReference type="InterPro" id="IPR050072">
    <property type="entry name" value="Peptidase_M20A"/>
</dbReference>
<dbReference type="EC" id="3.4.17.11" evidence="5"/>
<feature type="active site" description="Proton acceptor" evidence="3">
    <location>
        <position position="143"/>
    </location>
</feature>
<dbReference type="PANTHER" id="PTHR43808:SF9">
    <property type="entry name" value="BLL0789 PROTEIN"/>
    <property type="match status" value="1"/>
</dbReference>
<protein>
    <submittedName>
        <fullName evidence="5">Carboxypeptidase G2</fullName>
        <ecNumber evidence="5">3.4.17.11</ecNumber>
    </submittedName>
</protein>
<evidence type="ECO:0000256" key="3">
    <source>
        <dbReference type="PIRSR" id="PIRSR037238-1"/>
    </source>
</evidence>
<evidence type="ECO:0000259" key="4">
    <source>
        <dbReference type="Pfam" id="PF07687"/>
    </source>
</evidence>
<evidence type="ECO:0000313" key="5">
    <source>
        <dbReference type="EMBL" id="MCI0183538.1"/>
    </source>
</evidence>
<gene>
    <name evidence="5" type="primary">cpg2</name>
    <name evidence="5" type="ORF">MM817_01821</name>
</gene>
<organism evidence="5 6">
    <name type="scientific">Sulfoacidibacillus ferrooxidans</name>
    <dbReference type="NCBI Taxonomy" id="2005001"/>
    <lineage>
        <taxon>Bacteria</taxon>
        <taxon>Bacillati</taxon>
        <taxon>Bacillota</taxon>
        <taxon>Bacilli</taxon>
        <taxon>Bacillales</taxon>
        <taxon>Alicyclobacillaceae</taxon>
        <taxon>Sulfoacidibacillus</taxon>
    </lineage>
</organism>
<feature type="active site" evidence="3">
    <location>
        <position position="85"/>
    </location>
</feature>
<keyword evidence="2 5" id="KW-0378">Hydrolase</keyword>
<dbReference type="InterPro" id="IPR011650">
    <property type="entry name" value="Peptidase_M20_dimer"/>
</dbReference>
<name>A0A9X1VBF9_9BACL</name>
<keyword evidence="6" id="KW-1185">Reference proteome</keyword>
<sequence>MLSDMLSYLLARETEMEQTLITLMQAESPSTDKSLVDQCGQVLQAEFTRLVGGSVTRISQTHTGDCYRCTYGEGDEQILIIGHFDTVWDQGALSIEKRDGILYGPGAFDMKGGLTVALYAIHALAANHVTGNRKVVFLATSDEEIGSHASRELIEAEAKKSVCVLVPESSIPPNGDIKTARKGIADFTITVKGIPSHAGHDPRAGANAIEELALQIADLRQLTDIDAGISVNVGLISGGTRVNVKAEHAQAGVDLRFMTKEQGEAVAHKIMNRTPYIAGTTITVTGGINRYPLERTAQGVDLFVQLQSIAHAHGYEVNEGLSGGGSDGNFTAALGIPTVDGLGPVGDGAHARNEHVVVANLPYRAALLADFLRTNIHR</sequence>
<dbReference type="SUPFAM" id="SSF53187">
    <property type="entry name" value="Zn-dependent exopeptidases"/>
    <property type="match status" value="1"/>
</dbReference>
<dbReference type="InterPro" id="IPR017150">
    <property type="entry name" value="Pept_M20_glutamate_carboxypep"/>
</dbReference>
<dbReference type="PANTHER" id="PTHR43808">
    <property type="entry name" value="ACETYLORNITHINE DEACETYLASE"/>
    <property type="match status" value="1"/>
</dbReference>
<dbReference type="Gene3D" id="3.40.630.10">
    <property type="entry name" value="Zn peptidases"/>
    <property type="match status" value="1"/>
</dbReference>
<dbReference type="InterPro" id="IPR036264">
    <property type="entry name" value="Bact_exopeptidase_dim_dom"/>
</dbReference>
<accession>A0A9X1VBF9</accession>